<dbReference type="KEGG" id="alus:STSP2_00259"/>
<gene>
    <name evidence="1" type="ORF">STSP2_00259</name>
</gene>
<dbReference type="STRING" id="1936003.STSP2_00259"/>
<evidence type="ECO:0000313" key="1">
    <source>
        <dbReference type="EMBL" id="AQT67118.1"/>
    </source>
</evidence>
<reference evidence="2" key="1">
    <citation type="submission" date="2017-02" db="EMBL/GenBank/DDBJ databases">
        <title>Comparative genomics and description of representatives of a novel lineage of planctomycetes thriving in anoxic sediments.</title>
        <authorList>
            <person name="Spring S."/>
            <person name="Bunk B."/>
            <person name="Sproer C."/>
        </authorList>
    </citation>
    <scope>NUCLEOTIDE SEQUENCE [LARGE SCALE GENOMIC DNA]</scope>
    <source>
        <strain evidence="2">ST-NAGAB-D1</strain>
    </source>
</reference>
<organism evidence="1 2">
    <name type="scientific">Anaerohalosphaera lusitana</name>
    <dbReference type="NCBI Taxonomy" id="1936003"/>
    <lineage>
        <taxon>Bacteria</taxon>
        <taxon>Pseudomonadati</taxon>
        <taxon>Planctomycetota</taxon>
        <taxon>Phycisphaerae</taxon>
        <taxon>Sedimentisphaerales</taxon>
        <taxon>Anaerohalosphaeraceae</taxon>
        <taxon>Anaerohalosphaera</taxon>
    </lineage>
</organism>
<keyword evidence="2" id="KW-1185">Reference proteome</keyword>
<dbReference type="InterPro" id="IPR021145">
    <property type="entry name" value="Portal_protein_SPP1_Gp6-like"/>
</dbReference>
<dbReference type="Proteomes" id="UP000189674">
    <property type="component" value="Chromosome"/>
</dbReference>
<proteinExistence type="predicted"/>
<accession>A0A1U9NH84</accession>
<protein>
    <submittedName>
        <fullName evidence="1">Phage portal protein, SPP1 Gp6-like</fullName>
    </submittedName>
</protein>
<sequence length="515" mass="56989">MGFDFGNFGKVRPSESFVDWLVDEQWVGIGQHFGRLWEYYNNPMYDIGTAGIAEAKQNDASKNYVQGQEYGLPPRITGMSYSGAGNGLVGKRVGGIERKEVVIENDIAWRINAMVDFLFGKGIDFVSKASEPTKRRELEQIIKTVFAANGAAGFFQDMAVLGSVYGFVDCVVRPGTEVLQKAQGLNGGGRATSSNSTSTFTSFSSILESASGIGLELIEAPRALPVLDENDYRKIEFYVQNFYQQKNAVDEHSGFWKMLGGGTDGRKRDRAMVTEVIGRDWWQRYENKELVSEGANLLGEVPVVHVQNLAQPYYYEGISDVEQLTGLQDELNTRLSDRASRITFQAFKMYLAKGIEAVGDKPVSPGQMWCTDNLDASIEAFGGDGHTPSEDLHISEIREAMDKVSGVTPAVAGVLKNKLGNLTSGVALKMTFMGMLAKTERKQFTYGEGLKEIARKVLGTLDILGVYKTSREEREFEITFPEPLPVDVGEKINEAKAKLELGVPREQVFRELGYE</sequence>
<dbReference type="AlphaFoldDB" id="A0A1U9NH84"/>
<dbReference type="RefSeq" id="WP_146659097.1">
    <property type="nucleotide sequence ID" value="NZ_CP019791.1"/>
</dbReference>
<dbReference type="OrthoDB" id="251258at2"/>
<evidence type="ECO:0000313" key="2">
    <source>
        <dbReference type="Proteomes" id="UP000189674"/>
    </source>
</evidence>
<dbReference type="Pfam" id="PF05133">
    <property type="entry name" value="SPP1_portal"/>
    <property type="match status" value="1"/>
</dbReference>
<dbReference type="EMBL" id="CP019791">
    <property type="protein sequence ID" value="AQT67118.1"/>
    <property type="molecule type" value="Genomic_DNA"/>
</dbReference>
<name>A0A1U9NH84_9BACT</name>